<dbReference type="InterPro" id="IPR023908">
    <property type="entry name" value="xxxLxxG_rpt"/>
</dbReference>
<comment type="subcellular location">
    <subcellularLocation>
        <location evidence="1">Membrane</location>
        <topology evidence="1">Multi-pass membrane protein</topology>
    </subcellularLocation>
</comment>
<evidence type="ECO:0000256" key="4">
    <source>
        <dbReference type="ARBA" id="ARBA00023136"/>
    </source>
</evidence>
<dbReference type="PANTHER" id="PTHR43077">
    <property type="entry name" value="TRANSPORT PERMEASE YVFS-RELATED"/>
    <property type="match status" value="1"/>
</dbReference>
<dbReference type="RefSeq" id="WP_273050933.1">
    <property type="nucleotide sequence ID" value="NZ_DAITTW010000015.1"/>
</dbReference>
<gene>
    <name evidence="7" type="ORF">DIW82_00990</name>
</gene>
<dbReference type="InterPro" id="IPR017500">
    <property type="entry name" value="Phage_infect_YhgE_N"/>
</dbReference>
<dbReference type="NCBIfam" id="TIGR03057">
    <property type="entry name" value="xxxLxxG_by_4"/>
    <property type="match status" value="2"/>
</dbReference>
<evidence type="ECO:0000256" key="5">
    <source>
        <dbReference type="SAM" id="Phobius"/>
    </source>
</evidence>
<name>A0A3D4SWA8_9CORY</name>
<evidence type="ECO:0000313" key="7">
    <source>
        <dbReference type="EMBL" id="HCT13395.1"/>
    </source>
</evidence>
<evidence type="ECO:0000313" key="8">
    <source>
        <dbReference type="Proteomes" id="UP000261739"/>
    </source>
</evidence>
<comment type="caution">
    <text evidence="7">The sequence shown here is derived from an EMBL/GenBank/DDBJ whole genome shotgun (WGS) entry which is preliminary data.</text>
</comment>
<dbReference type="Gene3D" id="3.40.1710.10">
    <property type="entry name" value="abc type-2 transporter like domain"/>
    <property type="match status" value="1"/>
</dbReference>
<dbReference type="InterPro" id="IPR013525">
    <property type="entry name" value="ABC2_TM"/>
</dbReference>
<reference evidence="7 8" key="1">
    <citation type="journal article" date="2018" name="Nat. Biotechnol.">
        <title>A standardized bacterial taxonomy based on genome phylogeny substantially revises the tree of life.</title>
        <authorList>
            <person name="Parks D.H."/>
            <person name="Chuvochina M."/>
            <person name="Waite D.W."/>
            <person name="Rinke C."/>
            <person name="Skarshewski A."/>
            <person name="Chaumeil P.A."/>
            <person name="Hugenholtz P."/>
        </authorList>
    </citation>
    <scope>NUCLEOTIDE SEQUENCE [LARGE SCALE GENOMIC DNA]</scope>
    <source>
        <strain evidence="7">UBA11247</strain>
    </source>
</reference>
<dbReference type="PANTHER" id="PTHR43077:SF10">
    <property type="entry name" value="TRANSPORT PERMEASE PROTEIN"/>
    <property type="match status" value="1"/>
</dbReference>
<dbReference type="Pfam" id="PF12698">
    <property type="entry name" value="ABC2_membrane_3"/>
    <property type="match status" value="1"/>
</dbReference>
<dbReference type="GO" id="GO:0016020">
    <property type="term" value="C:membrane"/>
    <property type="evidence" value="ECO:0007669"/>
    <property type="project" value="UniProtKB-SubCell"/>
</dbReference>
<keyword evidence="4 5" id="KW-0472">Membrane</keyword>
<protein>
    <submittedName>
        <fullName evidence="7">YhgE/Pip domain-containing protein</fullName>
    </submittedName>
</protein>
<evidence type="ECO:0000256" key="1">
    <source>
        <dbReference type="ARBA" id="ARBA00004141"/>
    </source>
</evidence>
<evidence type="ECO:0000256" key="3">
    <source>
        <dbReference type="ARBA" id="ARBA00022989"/>
    </source>
</evidence>
<dbReference type="AlphaFoldDB" id="A0A3D4SWA8"/>
<evidence type="ECO:0000259" key="6">
    <source>
        <dbReference type="Pfam" id="PF12698"/>
    </source>
</evidence>
<organism evidence="7 8">
    <name type="scientific">Corynebacterium nuruki</name>
    <dbReference type="NCBI Taxonomy" id="1032851"/>
    <lineage>
        <taxon>Bacteria</taxon>
        <taxon>Bacillati</taxon>
        <taxon>Actinomycetota</taxon>
        <taxon>Actinomycetes</taxon>
        <taxon>Mycobacteriales</taxon>
        <taxon>Corynebacteriaceae</taxon>
        <taxon>Corynebacterium</taxon>
    </lineage>
</organism>
<proteinExistence type="predicted"/>
<dbReference type="Proteomes" id="UP000261739">
    <property type="component" value="Unassembled WGS sequence"/>
</dbReference>
<dbReference type="EMBL" id="DQID01000022">
    <property type="protein sequence ID" value="HCT13395.1"/>
    <property type="molecule type" value="Genomic_DNA"/>
</dbReference>
<feature type="non-terminal residue" evidence="7">
    <location>
        <position position="251"/>
    </location>
</feature>
<dbReference type="NCBIfam" id="TIGR03061">
    <property type="entry name" value="pip_yhgE_Nterm"/>
    <property type="match status" value="1"/>
</dbReference>
<feature type="transmembrane region" description="Helical" evidence="5">
    <location>
        <begin position="21"/>
        <end position="45"/>
    </location>
</feature>
<evidence type="ECO:0000256" key="2">
    <source>
        <dbReference type="ARBA" id="ARBA00022692"/>
    </source>
</evidence>
<dbReference type="InterPro" id="IPR051328">
    <property type="entry name" value="T7SS_ABC-Transporter"/>
</dbReference>
<keyword evidence="2 5" id="KW-0812">Transmembrane</keyword>
<sequence>MPNLAGLHVANEMRRFKRSRLARLAVIAMIFIPLLYSALYLWAFWNPLDKTEDLPVALVNSDRGAELQGQKLNAGDEVVDGLRDNDRINWSEVSHQEAEEGVRDGRYYFSLELPENFSEAVSSAAGQNAEKARLIATYNDANSYLSTVIGQNVMREVLNTVGTKISGQAVDKVLIGVLDAGSGLGEAAEGSGTLSDGINQLSDKIPTLTGGINQLKDGAGTLDSGLGQLKDGSSTLAGGTQELHDQVGQLN</sequence>
<feature type="domain" description="ABC-2 type transporter transmembrane" evidence="6">
    <location>
        <begin position="27"/>
        <end position="167"/>
    </location>
</feature>
<dbReference type="STRING" id="863239.GCA_000213935_01220"/>
<accession>A0A3D4SWA8</accession>
<dbReference type="GO" id="GO:0140359">
    <property type="term" value="F:ABC-type transporter activity"/>
    <property type="evidence" value="ECO:0007669"/>
    <property type="project" value="InterPro"/>
</dbReference>
<keyword evidence="3 5" id="KW-1133">Transmembrane helix</keyword>